<dbReference type="SUPFAM" id="SSF56645">
    <property type="entry name" value="Acyl-CoA dehydrogenase NM domain-like"/>
    <property type="match status" value="1"/>
</dbReference>
<dbReference type="Proteomes" id="UP000538929">
    <property type="component" value="Unassembled WGS sequence"/>
</dbReference>
<dbReference type="GO" id="GO:0050660">
    <property type="term" value="F:flavin adenine dinucleotide binding"/>
    <property type="evidence" value="ECO:0007669"/>
    <property type="project" value="InterPro"/>
</dbReference>
<accession>A0A7W3Y1J3</accession>
<proteinExistence type="predicted"/>
<evidence type="ECO:0000313" key="2">
    <source>
        <dbReference type="EMBL" id="MBB0244330.1"/>
    </source>
</evidence>
<dbReference type="EMBL" id="VKHT01000216">
    <property type="protein sequence ID" value="MBB0244330.1"/>
    <property type="molecule type" value="Genomic_DNA"/>
</dbReference>
<dbReference type="InterPro" id="IPR009100">
    <property type="entry name" value="AcylCoA_DH/oxidase_NM_dom_sf"/>
</dbReference>
<evidence type="ECO:0000313" key="3">
    <source>
        <dbReference type="Proteomes" id="UP000538929"/>
    </source>
</evidence>
<dbReference type="AlphaFoldDB" id="A0A7W3Y1J3"/>
<dbReference type="Pfam" id="PF02771">
    <property type="entry name" value="Acyl-CoA_dh_N"/>
    <property type="match status" value="1"/>
</dbReference>
<name>A0A7W3Y1J3_9ACTN</name>
<evidence type="ECO:0000259" key="1">
    <source>
        <dbReference type="Pfam" id="PF02771"/>
    </source>
</evidence>
<reference evidence="3" key="1">
    <citation type="submission" date="2019-10" db="EMBL/GenBank/DDBJ databases">
        <title>Streptomyces sp. nov., a novel actinobacterium isolated from alkaline environment.</title>
        <authorList>
            <person name="Golinska P."/>
        </authorList>
    </citation>
    <scope>NUCLEOTIDE SEQUENCE [LARGE SCALE GENOMIC DNA]</scope>
    <source>
        <strain evidence="3">DSM 42118</strain>
    </source>
</reference>
<dbReference type="RefSeq" id="WP_182605967.1">
    <property type="nucleotide sequence ID" value="NZ_VKHT01000216.1"/>
</dbReference>
<dbReference type="InterPro" id="IPR037069">
    <property type="entry name" value="AcylCoA_DH/ox_N_sf"/>
</dbReference>
<comment type="caution">
    <text evidence="2">The sequence shown here is derived from an EMBL/GenBank/DDBJ whole genome shotgun (WGS) entry which is preliminary data.</text>
</comment>
<keyword evidence="3" id="KW-1185">Reference proteome</keyword>
<sequence length="116" mass="12872">MSTNDELVTLLDAVRDIVPTLRKNGLEAEKRRRIPEENIELLEKAGVFRMAVPRRLGGLDLGVAEQSKVISEIARGWPSTGWLTMVWVTSARAAGLYSDRAREEAFGSWKSSIMAA</sequence>
<dbReference type="GO" id="GO:0016627">
    <property type="term" value="F:oxidoreductase activity, acting on the CH-CH group of donors"/>
    <property type="evidence" value="ECO:0007669"/>
    <property type="project" value="InterPro"/>
</dbReference>
<dbReference type="InterPro" id="IPR013786">
    <property type="entry name" value="AcylCoA_DH/ox_N"/>
</dbReference>
<gene>
    <name evidence="2" type="ORF">FNQ90_09480</name>
</gene>
<protein>
    <recommendedName>
        <fullName evidence="1">Acyl-CoA dehydrogenase/oxidase N-terminal domain-containing protein</fullName>
    </recommendedName>
</protein>
<organism evidence="2 3">
    <name type="scientific">Streptomyces alkaliphilus</name>
    <dbReference type="NCBI Taxonomy" id="1472722"/>
    <lineage>
        <taxon>Bacteria</taxon>
        <taxon>Bacillati</taxon>
        <taxon>Actinomycetota</taxon>
        <taxon>Actinomycetes</taxon>
        <taxon>Kitasatosporales</taxon>
        <taxon>Streptomycetaceae</taxon>
        <taxon>Streptomyces</taxon>
    </lineage>
</organism>
<feature type="domain" description="Acyl-CoA dehydrogenase/oxidase N-terminal" evidence="1">
    <location>
        <begin position="5"/>
        <end position="86"/>
    </location>
</feature>
<dbReference type="Gene3D" id="1.10.540.10">
    <property type="entry name" value="Acyl-CoA dehydrogenase/oxidase, N-terminal domain"/>
    <property type="match status" value="1"/>
</dbReference>